<feature type="signal peptide" evidence="4">
    <location>
        <begin position="1"/>
        <end position="28"/>
    </location>
</feature>
<evidence type="ECO:0000313" key="5">
    <source>
        <dbReference type="EMBL" id="KDO30406.1"/>
    </source>
</evidence>
<dbReference type="OrthoDB" id="120976at2759"/>
<dbReference type="KEGG" id="spar:SPRG_04320"/>
<dbReference type="GO" id="GO:0005096">
    <property type="term" value="F:GTPase activator activity"/>
    <property type="evidence" value="ECO:0007669"/>
    <property type="project" value="UniProtKB-KW"/>
</dbReference>
<dbReference type="RefSeq" id="XP_012198641.1">
    <property type="nucleotide sequence ID" value="XM_012343251.1"/>
</dbReference>
<dbReference type="VEuPathDB" id="FungiDB:SPRG_04320"/>
<keyword evidence="2" id="KW-0433">Leucine-rich repeat</keyword>
<dbReference type="Gene3D" id="3.80.10.10">
    <property type="entry name" value="Ribonuclease Inhibitor"/>
    <property type="match status" value="1"/>
</dbReference>
<dbReference type="PANTHER" id="PTHR24113:SF12">
    <property type="entry name" value="RAN GTPASE-ACTIVATING PROTEIN 1"/>
    <property type="match status" value="1"/>
</dbReference>
<dbReference type="InterPro" id="IPR001611">
    <property type="entry name" value="Leu-rich_rpt"/>
</dbReference>
<dbReference type="EMBL" id="KK583201">
    <property type="protein sequence ID" value="KDO30406.1"/>
    <property type="molecule type" value="Genomic_DNA"/>
</dbReference>
<dbReference type="GO" id="GO:0031267">
    <property type="term" value="F:small GTPase binding"/>
    <property type="evidence" value="ECO:0007669"/>
    <property type="project" value="TreeGrafter"/>
</dbReference>
<keyword evidence="1" id="KW-0343">GTPase activation</keyword>
<feature type="chain" id="PRO_5001638127" evidence="4">
    <location>
        <begin position="29"/>
        <end position="298"/>
    </location>
</feature>
<gene>
    <name evidence="5" type="ORF">SPRG_04320</name>
</gene>
<organism evidence="5 6">
    <name type="scientific">Saprolegnia parasitica (strain CBS 223.65)</name>
    <dbReference type="NCBI Taxonomy" id="695850"/>
    <lineage>
        <taxon>Eukaryota</taxon>
        <taxon>Sar</taxon>
        <taxon>Stramenopiles</taxon>
        <taxon>Oomycota</taxon>
        <taxon>Saprolegniomycetes</taxon>
        <taxon>Saprolegniales</taxon>
        <taxon>Saprolegniaceae</taxon>
        <taxon>Saprolegnia</taxon>
    </lineage>
</organism>
<accession>A0A067CV50</accession>
<dbReference type="SUPFAM" id="SSF52047">
    <property type="entry name" value="RNI-like"/>
    <property type="match status" value="1"/>
</dbReference>
<dbReference type="SMART" id="SM00368">
    <property type="entry name" value="LRR_RI"/>
    <property type="match status" value="2"/>
</dbReference>
<keyword evidence="3" id="KW-0677">Repeat</keyword>
<sequence>MGGMWLRHLTHLELPFLLPSEMSLMVQALVESPLVSLHMRGWDVTRYTAGHPGAPHFLEYDLPRLDQLTTLRLTNVRLTTTHCLTLALLVPRYNHLGLTSNRMGDAGVLALARPSYTRRTLKTLTLVNQGFGDVGASALATALVHTPRLRTLDLGRNDIKISGIMALSGLLPHLPRLATWRLCNNPLGAKGLVFLLRAWTYAVPRSLWTPAVVAFRDVSTAPSLGADWPDIVLNDIQLPPSIMALLAATLPLRPRIQLRCPIRQAAPLASLVAAAGPSLSNVDIDFNKDAMFKAEAKR</sequence>
<dbReference type="GO" id="GO:0005634">
    <property type="term" value="C:nucleus"/>
    <property type="evidence" value="ECO:0007669"/>
    <property type="project" value="TreeGrafter"/>
</dbReference>
<dbReference type="GO" id="GO:0006913">
    <property type="term" value="P:nucleocytoplasmic transport"/>
    <property type="evidence" value="ECO:0007669"/>
    <property type="project" value="TreeGrafter"/>
</dbReference>
<dbReference type="AlphaFoldDB" id="A0A067CV50"/>
<keyword evidence="4" id="KW-0732">Signal</keyword>
<dbReference type="InterPro" id="IPR032675">
    <property type="entry name" value="LRR_dom_sf"/>
</dbReference>
<dbReference type="Pfam" id="PF13516">
    <property type="entry name" value="LRR_6"/>
    <property type="match status" value="2"/>
</dbReference>
<dbReference type="PANTHER" id="PTHR24113">
    <property type="entry name" value="RAN GTPASE-ACTIVATING PROTEIN 1"/>
    <property type="match status" value="1"/>
</dbReference>
<dbReference type="GeneID" id="24126770"/>
<evidence type="ECO:0000256" key="2">
    <source>
        <dbReference type="ARBA" id="ARBA00022614"/>
    </source>
</evidence>
<evidence type="ECO:0000256" key="3">
    <source>
        <dbReference type="ARBA" id="ARBA00022737"/>
    </source>
</evidence>
<protein>
    <submittedName>
        <fullName evidence="5">Uncharacterized protein</fullName>
    </submittedName>
</protein>
<reference evidence="5 6" key="1">
    <citation type="journal article" date="2013" name="PLoS Genet.">
        <title>Distinctive expansion of potential virulence genes in the genome of the oomycete fish pathogen Saprolegnia parasitica.</title>
        <authorList>
            <person name="Jiang R.H."/>
            <person name="de Bruijn I."/>
            <person name="Haas B.J."/>
            <person name="Belmonte R."/>
            <person name="Lobach L."/>
            <person name="Christie J."/>
            <person name="van den Ackerveken G."/>
            <person name="Bottin A."/>
            <person name="Bulone V."/>
            <person name="Diaz-Moreno S.M."/>
            <person name="Dumas B."/>
            <person name="Fan L."/>
            <person name="Gaulin E."/>
            <person name="Govers F."/>
            <person name="Grenville-Briggs L.J."/>
            <person name="Horner N.R."/>
            <person name="Levin J.Z."/>
            <person name="Mammella M."/>
            <person name="Meijer H.J."/>
            <person name="Morris P."/>
            <person name="Nusbaum C."/>
            <person name="Oome S."/>
            <person name="Phillips A.J."/>
            <person name="van Rooyen D."/>
            <person name="Rzeszutek E."/>
            <person name="Saraiva M."/>
            <person name="Secombes C.J."/>
            <person name="Seidl M.F."/>
            <person name="Snel B."/>
            <person name="Stassen J.H."/>
            <person name="Sykes S."/>
            <person name="Tripathy S."/>
            <person name="van den Berg H."/>
            <person name="Vega-Arreguin J.C."/>
            <person name="Wawra S."/>
            <person name="Young S.K."/>
            <person name="Zeng Q."/>
            <person name="Dieguez-Uribeondo J."/>
            <person name="Russ C."/>
            <person name="Tyler B.M."/>
            <person name="van West P."/>
        </authorList>
    </citation>
    <scope>NUCLEOTIDE SEQUENCE [LARGE SCALE GENOMIC DNA]</scope>
    <source>
        <strain evidence="5 6">CBS 223.65</strain>
    </source>
</reference>
<name>A0A067CV50_SAPPC</name>
<dbReference type="GO" id="GO:0048471">
    <property type="term" value="C:perinuclear region of cytoplasm"/>
    <property type="evidence" value="ECO:0007669"/>
    <property type="project" value="TreeGrafter"/>
</dbReference>
<evidence type="ECO:0000256" key="1">
    <source>
        <dbReference type="ARBA" id="ARBA00022468"/>
    </source>
</evidence>
<dbReference type="Proteomes" id="UP000030745">
    <property type="component" value="Unassembled WGS sequence"/>
</dbReference>
<evidence type="ECO:0000313" key="6">
    <source>
        <dbReference type="Proteomes" id="UP000030745"/>
    </source>
</evidence>
<dbReference type="GO" id="GO:0005829">
    <property type="term" value="C:cytosol"/>
    <property type="evidence" value="ECO:0007669"/>
    <property type="project" value="TreeGrafter"/>
</dbReference>
<evidence type="ECO:0000256" key="4">
    <source>
        <dbReference type="SAM" id="SignalP"/>
    </source>
</evidence>
<keyword evidence="6" id="KW-1185">Reference proteome</keyword>
<proteinExistence type="predicted"/>
<dbReference type="InterPro" id="IPR027038">
    <property type="entry name" value="RanGap"/>
</dbReference>